<sequence>MSRKLVITVGGNIEVIFITPYQCACGVRQSSKRNLHRHIQGIEGRRPCGRIEDILRVKLRTMSTYINKHFSARLLLNTTTSPAVSSALIAPSTPSASLASSAPPVSSASSASFALPVSSASSASSALPAPSVPSASSALPIPSASSTPLGFTQDQFQTIMSRLENMATQDQMQTIMSRLKNLATQDQMQTLIAMISRLEDAIRELHDDISNLITDIDPRRLKSVNLKYKACPRFKAFPVLVNKLIFTSDNVLHQKVLVKIGVPTLEEDIQLAILVLLSSLLILGLTECTSYMDQVRFGSTQISNGRPSGCLWTSTYKRRDPLHRLKKSLVGVDLRFLFLEMNARHCGSLGASVLET</sequence>
<keyword evidence="3" id="KW-1185">Reference proteome</keyword>
<gene>
    <name evidence="2" type="ORF">BGZ96_011111</name>
</gene>
<evidence type="ECO:0000313" key="3">
    <source>
        <dbReference type="Proteomes" id="UP001194696"/>
    </source>
</evidence>
<organism evidence="2 3">
    <name type="scientific">Linnemannia gamsii</name>
    <dbReference type="NCBI Taxonomy" id="64522"/>
    <lineage>
        <taxon>Eukaryota</taxon>
        <taxon>Fungi</taxon>
        <taxon>Fungi incertae sedis</taxon>
        <taxon>Mucoromycota</taxon>
        <taxon>Mortierellomycotina</taxon>
        <taxon>Mortierellomycetes</taxon>
        <taxon>Mortierellales</taxon>
        <taxon>Mortierellaceae</taxon>
        <taxon>Linnemannia</taxon>
    </lineage>
</organism>
<protein>
    <submittedName>
        <fullName evidence="2">Uncharacterized protein</fullName>
    </submittedName>
</protein>
<name>A0ABQ7JSW0_9FUNG</name>
<evidence type="ECO:0000256" key="1">
    <source>
        <dbReference type="SAM" id="Coils"/>
    </source>
</evidence>
<proteinExistence type="predicted"/>
<reference evidence="2 3" key="1">
    <citation type="journal article" date="2020" name="Fungal Divers.">
        <title>Resolving the Mortierellaceae phylogeny through synthesis of multi-gene phylogenetics and phylogenomics.</title>
        <authorList>
            <person name="Vandepol N."/>
            <person name="Liber J."/>
            <person name="Desiro A."/>
            <person name="Na H."/>
            <person name="Kennedy M."/>
            <person name="Barry K."/>
            <person name="Grigoriev I.V."/>
            <person name="Miller A.N."/>
            <person name="O'Donnell K."/>
            <person name="Stajich J.E."/>
            <person name="Bonito G."/>
        </authorList>
    </citation>
    <scope>NUCLEOTIDE SEQUENCE [LARGE SCALE GENOMIC DNA]</scope>
    <source>
        <strain evidence="2 3">AD045</strain>
    </source>
</reference>
<dbReference type="Proteomes" id="UP001194696">
    <property type="component" value="Unassembled WGS sequence"/>
</dbReference>
<keyword evidence="1" id="KW-0175">Coiled coil</keyword>
<accession>A0ABQ7JSW0</accession>
<evidence type="ECO:0000313" key="2">
    <source>
        <dbReference type="EMBL" id="KAG0284528.1"/>
    </source>
</evidence>
<dbReference type="EMBL" id="JAAAIM010000762">
    <property type="protein sequence ID" value="KAG0284528.1"/>
    <property type="molecule type" value="Genomic_DNA"/>
</dbReference>
<feature type="coiled-coil region" evidence="1">
    <location>
        <begin position="188"/>
        <end position="215"/>
    </location>
</feature>
<comment type="caution">
    <text evidence="2">The sequence shown here is derived from an EMBL/GenBank/DDBJ whole genome shotgun (WGS) entry which is preliminary data.</text>
</comment>